<dbReference type="InterPro" id="IPR000835">
    <property type="entry name" value="HTH_MarR-typ"/>
</dbReference>
<dbReference type="AlphaFoldDB" id="S5XJI3"/>
<evidence type="ECO:0000256" key="1">
    <source>
        <dbReference type="ARBA" id="ARBA00004496"/>
    </source>
</evidence>
<dbReference type="HOGENOM" id="CLU_083287_3_0_5"/>
<gene>
    <name evidence="7" type="ORF">JCM7686_0233</name>
</gene>
<reference evidence="7 8" key="1">
    <citation type="journal article" date="2014" name="BMC Genomics">
        <title>Architecture and functions of a multipartite genome of the methylotrophic bacterium Paracoccus aminophilus JCM 7686, containing primary and secondary chromids.</title>
        <authorList>
            <person name="Dziewit L."/>
            <person name="Czarnecki J."/>
            <person name="Wibberg D."/>
            <person name="Radlinska M."/>
            <person name="Mrozek P."/>
            <person name="Szymczak M."/>
            <person name="Schluter A."/>
            <person name="Puhler A."/>
            <person name="Bartosik D."/>
        </authorList>
    </citation>
    <scope>NUCLEOTIDE SEQUENCE [LARGE SCALE GENOMIC DNA]</scope>
    <source>
        <strain evidence="7">JCM 7686</strain>
    </source>
</reference>
<evidence type="ECO:0000256" key="5">
    <source>
        <dbReference type="ARBA" id="ARBA00023163"/>
    </source>
</evidence>
<dbReference type="PANTHER" id="PTHR33164">
    <property type="entry name" value="TRANSCRIPTIONAL REGULATOR, MARR FAMILY"/>
    <property type="match status" value="1"/>
</dbReference>
<proteinExistence type="predicted"/>
<dbReference type="STRING" id="1367847.JCM7686_0233"/>
<dbReference type="CDD" id="cd00090">
    <property type="entry name" value="HTH_ARSR"/>
    <property type="match status" value="1"/>
</dbReference>
<dbReference type="eggNOG" id="COG1846">
    <property type="taxonomic scope" value="Bacteria"/>
</dbReference>
<dbReference type="GO" id="GO:0003700">
    <property type="term" value="F:DNA-binding transcription factor activity"/>
    <property type="evidence" value="ECO:0007669"/>
    <property type="project" value="InterPro"/>
</dbReference>
<dbReference type="Pfam" id="PF22381">
    <property type="entry name" value="Staph_reg_Sar_Rot"/>
    <property type="match status" value="1"/>
</dbReference>
<dbReference type="FunFam" id="1.10.10.10:FF:000163">
    <property type="entry name" value="MarR family transcriptional regulator"/>
    <property type="match status" value="1"/>
</dbReference>
<keyword evidence="3" id="KW-0805">Transcription regulation</keyword>
<dbReference type="KEGG" id="pami:JCM7686_0233"/>
<dbReference type="PANTHER" id="PTHR33164:SF5">
    <property type="entry name" value="ORGANIC HYDROPEROXIDE RESISTANCE TRANSCRIPTIONAL REGULATOR"/>
    <property type="match status" value="1"/>
</dbReference>
<comment type="subcellular location">
    <subcellularLocation>
        <location evidence="1">Cytoplasm</location>
    </subcellularLocation>
</comment>
<keyword evidence="5" id="KW-0804">Transcription</keyword>
<dbReference type="SUPFAM" id="SSF46785">
    <property type="entry name" value="Winged helix' DNA-binding domain"/>
    <property type="match status" value="1"/>
</dbReference>
<dbReference type="EMBL" id="CP006650">
    <property type="protein sequence ID" value="AGT07344.1"/>
    <property type="molecule type" value="Genomic_DNA"/>
</dbReference>
<accession>S5XJI3</accession>
<organism evidence="7 8">
    <name type="scientific">Paracoccus aminophilus JCM 7686</name>
    <dbReference type="NCBI Taxonomy" id="1367847"/>
    <lineage>
        <taxon>Bacteria</taxon>
        <taxon>Pseudomonadati</taxon>
        <taxon>Pseudomonadota</taxon>
        <taxon>Alphaproteobacteria</taxon>
        <taxon>Rhodobacterales</taxon>
        <taxon>Paracoccaceae</taxon>
        <taxon>Paracoccus</taxon>
    </lineage>
</organism>
<dbReference type="PROSITE" id="PS50995">
    <property type="entry name" value="HTH_MARR_2"/>
    <property type="match status" value="1"/>
</dbReference>
<evidence type="ECO:0000259" key="6">
    <source>
        <dbReference type="PROSITE" id="PS50995"/>
    </source>
</evidence>
<evidence type="ECO:0000313" key="8">
    <source>
        <dbReference type="Proteomes" id="UP000015480"/>
    </source>
</evidence>
<dbReference type="Gene3D" id="1.10.10.10">
    <property type="entry name" value="Winged helix-like DNA-binding domain superfamily/Winged helix DNA-binding domain"/>
    <property type="match status" value="1"/>
</dbReference>
<dbReference type="GO" id="GO:0006950">
    <property type="term" value="P:response to stress"/>
    <property type="evidence" value="ECO:0007669"/>
    <property type="project" value="TreeGrafter"/>
</dbReference>
<evidence type="ECO:0000256" key="2">
    <source>
        <dbReference type="ARBA" id="ARBA00022490"/>
    </source>
</evidence>
<dbReference type="PATRIC" id="fig|1367847.3.peg.179"/>
<dbReference type="PRINTS" id="PR00598">
    <property type="entry name" value="HTHMARR"/>
</dbReference>
<dbReference type="GO" id="GO:0005737">
    <property type="term" value="C:cytoplasm"/>
    <property type="evidence" value="ECO:0007669"/>
    <property type="project" value="UniProtKB-SubCell"/>
</dbReference>
<sequence length="180" mass="20271">MTKRCQALRLNRVRFNILLMSDNDYISADDPPVFGLEHQLCFATYAAALSFNRAYRAPLDALGLTYPQCLVLMVLWDRDNVTIGEIGEQLALETNTLTPMLKRLEKMEMVERRRDPQDERRVLVSLTESGRAVQPQVGQVMQCLGAATQMTRGQVGELVQELKSLRKNLDLAVSNGSVET</sequence>
<dbReference type="Proteomes" id="UP000015480">
    <property type="component" value="Chromosome"/>
</dbReference>
<keyword evidence="8" id="KW-1185">Reference proteome</keyword>
<protein>
    <submittedName>
        <fullName evidence="7">Transcriptional regulator</fullName>
    </submittedName>
</protein>
<dbReference type="InterPro" id="IPR011991">
    <property type="entry name" value="ArsR-like_HTH"/>
</dbReference>
<evidence type="ECO:0000256" key="4">
    <source>
        <dbReference type="ARBA" id="ARBA00023125"/>
    </source>
</evidence>
<dbReference type="InterPro" id="IPR039422">
    <property type="entry name" value="MarR/SlyA-like"/>
</dbReference>
<name>S5XJI3_PARAH</name>
<dbReference type="InterPro" id="IPR055166">
    <property type="entry name" value="Transc_reg_Sar_Rot_HTH"/>
</dbReference>
<evidence type="ECO:0000313" key="7">
    <source>
        <dbReference type="EMBL" id="AGT07344.1"/>
    </source>
</evidence>
<evidence type="ECO:0000256" key="3">
    <source>
        <dbReference type="ARBA" id="ARBA00023015"/>
    </source>
</evidence>
<dbReference type="InterPro" id="IPR036390">
    <property type="entry name" value="WH_DNA-bd_sf"/>
</dbReference>
<dbReference type="GO" id="GO:0003677">
    <property type="term" value="F:DNA binding"/>
    <property type="evidence" value="ECO:0007669"/>
    <property type="project" value="UniProtKB-KW"/>
</dbReference>
<keyword evidence="4" id="KW-0238">DNA-binding</keyword>
<feature type="domain" description="HTH marR-type" evidence="6">
    <location>
        <begin position="37"/>
        <end position="174"/>
    </location>
</feature>
<keyword evidence="2" id="KW-0963">Cytoplasm</keyword>
<dbReference type="SMART" id="SM00347">
    <property type="entry name" value="HTH_MARR"/>
    <property type="match status" value="1"/>
</dbReference>
<dbReference type="InterPro" id="IPR036388">
    <property type="entry name" value="WH-like_DNA-bd_sf"/>
</dbReference>